<dbReference type="SMART" id="SM00850">
    <property type="entry name" value="LytTR"/>
    <property type="match status" value="1"/>
</dbReference>
<dbReference type="AlphaFoldDB" id="A0A2T0B9N5"/>
<dbReference type="Proteomes" id="UP000239706">
    <property type="component" value="Unassembled WGS sequence"/>
</dbReference>
<evidence type="ECO:0000313" key="7">
    <source>
        <dbReference type="Proteomes" id="UP000239706"/>
    </source>
</evidence>
<dbReference type="EMBL" id="PVXO01000005">
    <property type="protein sequence ID" value="PRR80552.1"/>
    <property type="molecule type" value="Genomic_DNA"/>
</dbReference>
<dbReference type="SUPFAM" id="SSF52172">
    <property type="entry name" value="CheY-like"/>
    <property type="match status" value="1"/>
</dbReference>
<sequence length="239" mass="28053">MFHIAICDDELIVCNQIEDIILKVSSEISEKIEVEVFYSGEELCEYMLRQSDFDLIFLDIELKLLNGVQVGRKIREEMGNDIVQIVYISGKQGYAMDLFEIRPMNFLVKPLSKEKITQVVKKFIELSGRGNEYFQFNIGKTLYKIPLKDILYFESEMKKIKVITKDSIKECYGKLSDVQQEIGNSDFLLIHKSYLVNYFYVAEYQYESIKLTNGDILPISQNHRKDIRQKLLNLKKDRK</sequence>
<evidence type="ECO:0000256" key="3">
    <source>
        <dbReference type="PROSITE-ProRule" id="PRU00169"/>
    </source>
</evidence>
<evidence type="ECO:0000256" key="2">
    <source>
        <dbReference type="ARBA" id="ARBA00024867"/>
    </source>
</evidence>
<dbReference type="PROSITE" id="PS50110">
    <property type="entry name" value="RESPONSE_REGULATORY"/>
    <property type="match status" value="1"/>
</dbReference>
<dbReference type="PROSITE" id="PS50930">
    <property type="entry name" value="HTH_LYTTR"/>
    <property type="match status" value="1"/>
</dbReference>
<dbReference type="Gene3D" id="2.40.50.1020">
    <property type="entry name" value="LytTr DNA-binding domain"/>
    <property type="match status" value="1"/>
</dbReference>
<gene>
    <name evidence="6" type="primary">lytR_1</name>
    <name evidence="6" type="ORF">CLLI_01250</name>
</gene>
<keyword evidence="7" id="KW-1185">Reference proteome</keyword>
<keyword evidence="3" id="KW-0597">Phosphoprotein</keyword>
<dbReference type="RefSeq" id="WP_106062353.1">
    <property type="nucleotide sequence ID" value="NZ_PVXO01000005.1"/>
</dbReference>
<dbReference type="GO" id="GO:0000156">
    <property type="term" value="F:phosphorelay response regulator activity"/>
    <property type="evidence" value="ECO:0007669"/>
    <property type="project" value="InterPro"/>
</dbReference>
<evidence type="ECO:0000259" key="5">
    <source>
        <dbReference type="PROSITE" id="PS50930"/>
    </source>
</evidence>
<dbReference type="SMART" id="SM00448">
    <property type="entry name" value="REC"/>
    <property type="match status" value="1"/>
</dbReference>
<comment type="function">
    <text evidence="2">May play the central regulatory role in sporulation. It may be an element of the effector pathway responsible for the activation of sporulation genes in response to nutritional stress. Spo0A may act in concert with spo0H (a sigma factor) to control the expression of some genes that are critical to the sporulation process.</text>
</comment>
<feature type="domain" description="Response regulatory" evidence="4">
    <location>
        <begin position="3"/>
        <end position="124"/>
    </location>
</feature>
<dbReference type="InterPro" id="IPR007492">
    <property type="entry name" value="LytTR_DNA-bd_dom"/>
</dbReference>
<accession>A0A2T0B9N5</accession>
<evidence type="ECO:0000259" key="4">
    <source>
        <dbReference type="PROSITE" id="PS50110"/>
    </source>
</evidence>
<dbReference type="GO" id="GO:0003677">
    <property type="term" value="F:DNA binding"/>
    <property type="evidence" value="ECO:0007669"/>
    <property type="project" value="InterPro"/>
</dbReference>
<evidence type="ECO:0000313" key="6">
    <source>
        <dbReference type="EMBL" id="PRR80552.1"/>
    </source>
</evidence>
<dbReference type="InterPro" id="IPR011006">
    <property type="entry name" value="CheY-like_superfamily"/>
</dbReference>
<dbReference type="Pfam" id="PF04397">
    <property type="entry name" value="LytTR"/>
    <property type="match status" value="1"/>
</dbReference>
<dbReference type="Gene3D" id="3.40.50.2300">
    <property type="match status" value="1"/>
</dbReference>
<evidence type="ECO:0000256" key="1">
    <source>
        <dbReference type="ARBA" id="ARBA00018672"/>
    </source>
</evidence>
<feature type="modified residue" description="4-aspartylphosphate" evidence="3">
    <location>
        <position position="59"/>
    </location>
</feature>
<proteinExistence type="predicted"/>
<organism evidence="6 7">
    <name type="scientific">Clostridium liquoris</name>
    <dbReference type="NCBI Taxonomy" id="1289519"/>
    <lineage>
        <taxon>Bacteria</taxon>
        <taxon>Bacillati</taxon>
        <taxon>Bacillota</taxon>
        <taxon>Clostridia</taxon>
        <taxon>Eubacteriales</taxon>
        <taxon>Clostridiaceae</taxon>
        <taxon>Clostridium</taxon>
    </lineage>
</organism>
<dbReference type="PANTHER" id="PTHR37299:SF1">
    <property type="entry name" value="STAGE 0 SPORULATION PROTEIN A HOMOLOG"/>
    <property type="match status" value="1"/>
</dbReference>
<feature type="domain" description="HTH LytTR-type" evidence="5">
    <location>
        <begin position="134"/>
        <end position="233"/>
    </location>
</feature>
<name>A0A2T0B9N5_9CLOT</name>
<dbReference type="OrthoDB" id="9802383at2"/>
<dbReference type="Pfam" id="PF00072">
    <property type="entry name" value="Response_reg"/>
    <property type="match status" value="1"/>
</dbReference>
<dbReference type="InterPro" id="IPR001789">
    <property type="entry name" value="Sig_transdc_resp-reg_receiver"/>
</dbReference>
<protein>
    <recommendedName>
        <fullName evidence="1">Stage 0 sporulation protein A homolog</fullName>
    </recommendedName>
</protein>
<comment type="caution">
    <text evidence="6">The sequence shown here is derived from an EMBL/GenBank/DDBJ whole genome shotgun (WGS) entry which is preliminary data.</text>
</comment>
<dbReference type="InterPro" id="IPR046947">
    <property type="entry name" value="LytR-like"/>
</dbReference>
<dbReference type="PANTHER" id="PTHR37299">
    <property type="entry name" value="TRANSCRIPTIONAL REGULATOR-RELATED"/>
    <property type="match status" value="1"/>
</dbReference>
<reference evidence="6 7" key="1">
    <citation type="submission" date="2018-03" db="EMBL/GenBank/DDBJ databases">
        <title>Genome sequence of Clostridium liquoris DSM 100320.</title>
        <authorList>
            <person name="Poehlein A."/>
            <person name="Daniel R."/>
        </authorList>
    </citation>
    <scope>NUCLEOTIDE SEQUENCE [LARGE SCALE GENOMIC DNA]</scope>
    <source>
        <strain evidence="6 7">DSM 100320</strain>
    </source>
</reference>